<accession>A0A8H5BQF4</accession>
<dbReference type="Proteomes" id="UP000567179">
    <property type="component" value="Unassembled WGS sequence"/>
</dbReference>
<name>A0A8H5BQF4_9AGAR</name>
<sequence>MSTDIKPHPNYTDEDVVKWVISRAEATREPLSTLPVWMTTAFEDDMKCKREIEAAVKTAQGKNSDEGGDEQDDVSKFELLYFKVYWLIFEGSPFYDMFSLPVGENMPAQIEGTMITNPITLEQTSAASFRPFVSFSMGMGLGKPLQTYVDWVGTLELAMRWNFDQVRKQAVIGVNTILPSLGPAARIVLARRFSVGPWLCTGLIDLITQVAKKQFTRTELIDGKEFALDITTIANILYACFEVKGPNQAYETGSETENDHCRRCCDLLNSGYAIPANCPPCKALGDLIMRRRQLIRDIELAVDSTFGAEIKGCVYQEEL</sequence>
<evidence type="ECO:0000313" key="1">
    <source>
        <dbReference type="EMBL" id="KAF5327336.1"/>
    </source>
</evidence>
<reference evidence="1 2" key="1">
    <citation type="journal article" date="2020" name="ISME J.">
        <title>Uncovering the hidden diversity of litter-decomposition mechanisms in mushroom-forming fungi.</title>
        <authorList>
            <person name="Floudas D."/>
            <person name="Bentzer J."/>
            <person name="Ahren D."/>
            <person name="Johansson T."/>
            <person name="Persson P."/>
            <person name="Tunlid A."/>
        </authorList>
    </citation>
    <scope>NUCLEOTIDE SEQUENCE [LARGE SCALE GENOMIC DNA]</scope>
    <source>
        <strain evidence="1 2">CBS 101986</strain>
    </source>
</reference>
<keyword evidence="2" id="KW-1185">Reference proteome</keyword>
<protein>
    <submittedName>
        <fullName evidence="1">Uncharacterized protein</fullName>
    </submittedName>
</protein>
<dbReference type="EMBL" id="JAACJJ010000014">
    <property type="protein sequence ID" value="KAF5327336.1"/>
    <property type="molecule type" value="Genomic_DNA"/>
</dbReference>
<dbReference type="OrthoDB" id="3199068at2759"/>
<proteinExistence type="predicted"/>
<organism evidence="1 2">
    <name type="scientific">Psilocybe cf. subviscida</name>
    <dbReference type="NCBI Taxonomy" id="2480587"/>
    <lineage>
        <taxon>Eukaryota</taxon>
        <taxon>Fungi</taxon>
        <taxon>Dikarya</taxon>
        <taxon>Basidiomycota</taxon>
        <taxon>Agaricomycotina</taxon>
        <taxon>Agaricomycetes</taxon>
        <taxon>Agaricomycetidae</taxon>
        <taxon>Agaricales</taxon>
        <taxon>Agaricineae</taxon>
        <taxon>Strophariaceae</taxon>
        <taxon>Psilocybe</taxon>
    </lineage>
</organism>
<gene>
    <name evidence="1" type="ORF">D9619_003971</name>
</gene>
<evidence type="ECO:0000313" key="2">
    <source>
        <dbReference type="Proteomes" id="UP000567179"/>
    </source>
</evidence>
<dbReference type="AlphaFoldDB" id="A0A8H5BQF4"/>
<comment type="caution">
    <text evidence="1">The sequence shown here is derived from an EMBL/GenBank/DDBJ whole genome shotgun (WGS) entry which is preliminary data.</text>
</comment>